<name>U9T2G1_RHIID</name>
<sequence length="73" mass="9017">MQKKKYIIKISYFNRTSVQSRNGKNIIDLWLFKLMVPAIILFPLNNNINNNIYNIVCIWKYKFFKKRKYFSYK</sequence>
<reference evidence="1" key="1">
    <citation type="submission" date="2013-07" db="EMBL/GenBank/DDBJ databases">
        <title>The genome of an arbuscular mycorrhizal fungus provides insights into the evolution of the oldest plant symbiosis.</title>
        <authorList>
            <consortium name="DOE Joint Genome Institute"/>
            <person name="Tisserant E."/>
            <person name="Malbreil M."/>
            <person name="Kuo A."/>
            <person name="Kohler A."/>
            <person name="Symeonidi A."/>
            <person name="Balestrini R."/>
            <person name="Charron P."/>
            <person name="Duensing N."/>
            <person name="Frei-dit-Frey N."/>
            <person name="Gianinazzi-Pearson V."/>
            <person name="Gilbert B."/>
            <person name="Handa Y."/>
            <person name="Hijri M."/>
            <person name="Kaul R."/>
            <person name="Kawaguchi M."/>
            <person name="Krajinski F."/>
            <person name="Lammers P."/>
            <person name="Lapierre D."/>
            <person name="Masclaux F.G."/>
            <person name="Murat C."/>
            <person name="Morin E."/>
            <person name="Ndikumana S."/>
            <person name="Pagni M."/>
            <person name="Petitpierre D."/>
            <person name="Requena N."/>
            <person name="Rosikiewicz P."/>
            <person name="Riley R."/>
            <person name="Saito K."/>
            <person name="San Clemente H."/>
            <person name="Shapiro H."/>
            <person name="van Tuinen D."/>
            <person name="Becard G."/>
            <person name="Bonfante P."/>
            <person name="Paszkowski U."/>
            <person name="Shachar-Hill Y."/>
            <person name="Young J.P."/>
            <person name="Sanders I.R."/>
            <person name="Henrissat B."/>
            <person name="Rensing S.A."/>
            <person name="Grigoriev I.V."/>
            <person name="Corradi N."/>
            <person name="Roux C."/>
            <person name="Martin F."/>
        </authorList>
    </citation>
    <scope>NUCLEOTIDE SEQUENCE</scope>
    <source>
        <strain evidence="1">DAOM 197198</strain>
    </source>
</reference>
<proteinExistence type="predicted"/>
<gene>
    <name evidence="1" type="ORF">GLOINDRAFT_293262</name>
</gene>
<evidence type="ECO:0000313" key="1">
    <source>
        <dbReference type="EMBL" id="ERZ97545.1"/>
    </source>
</evidence>
<accession>U9T2G1</accession>
<dbReference type="AlphaFoldDB" id="U9T2G1"/>
<dbReference type="EMBL" id="KI299527">
    <property type="protein sequence ID" value="ERZ97545.1"/>
    <property type="molecule type" value="Genomic_DNA"/>
</dbReference>
<dbReference type="HOGENOM" id="CLU_2706141_0_0_1"/>
<organism evidence="1">
    <name type="scientific">Rhizophagus irregularis (strain DAOM 181602 / DAOM 197198 / MUCL 43194)</name>
    <name type="common">Arbuscular mycorrhizal fungus</name>
    <name type="synonym">Glomus intraradices</name>
    <dbReference type="NCBI Taxonomy" id="747089"/>
    <lineage>
        <taxon>Eukaryota</taxon>
        <taxon>Fungi</taxon>
        <taxon>Fungi incertae sedis</taxon>
        <taxon>Mucoromycota</taxon>
        <taxon>Glomeromycotina</taxon>
        <taxon>Glomeromycetes</taxon>
        <taxon>Glomerales</taxon>
        <taxon>Glomeraceae</taxon>
        <taxon>Rhizophagus</taxon>
    </lineage>
</organism>
<protein>
    <submittedName>
        <fullName evidence="1">Uncharacterized protein</fullName>
    </submittedName>
</protein>